<dbReference type="Pfam" id="PF05901">
    <property type="entry name" value="Excalibur"/>
    <property type="match status" value="1"/>
</dbReference>
<dbReference type="SMART" id="SM00894">
    <property type="entry name" value="Excalibur"/>
    <property type="match status" value="1"/>
</dbReference>
<feature type="domain" description="Gram-positive cocci surface proteins LPxTG" evidence="8">
    <location>
        <begin position="88"/>
        <end position="124"/>
    </location>
</feature>
<protein>
    <submittedName>
        <fullName evidence="9">Excalibur calcium-binding domain-containing protein</fullName>
    </submittedName>
</protein>
<dbReference type="InterPro" id="IPR008613">
    <property type="entry name" value="Excalibur_Ca-bd_domain"/>
</dbReference>
<dbReference type="NCBIfam" id="TIGR01167">
    <property type="entry name" value="LPXTG_anchor"/>
    <property type="match status" value="1"/>
</dbReference>
<reference evidence="10" key="1">
    <citation type="journal article" date="2019" name="Int. J. Syst. Evol. Microbiol.">
        <title>The Global Catalogue of Microorganisms (GCM) 10K type strain sequencing project: providing services to taxonomists for standard genome sequencing and annotation.</title>
        <authorList>
            <consortium name="The Broad Institute Genomics Platform"/>
            <consortium name="The Broad Institute Genome Sequencing Center for Infectious Disease"/>
            <person name="Wu L."/>
            <person name="Ma J."/>
        </authorList>
    </citation>
    <scope>NUCLEOTIDE SEQUENCE [LARGE SCALE GENOMIC DNA]</scope>
    <source>
        <strain evidence="10">CGMCC 4.7400</strain>
    </source>
</reference>
<accession>A0ABW2W647</accession>
<evidence type="ECO:0000256" key="5">
    <source>
        <dbReference type="SAM" id="MobiDB-lite"/>
    </source>
</evidence>
<dbReference type="NCBIfam" id="NF041528">
    <property type="entry name" value="strep_LAETG"/>
    <property type="match status" value="1"/>
</dbReference>
<evidence type="ECO:0000256" key="2">
    <source>
        <dbReference type="ARBA" id="ARBA00022525"/>
    </source>
</evidence>
<keyword evidence="6" id="KW-1133">Transmembrane helix</keyword>
<evidence type="ECO:0000256" key="4">
    <source>
        <dbReference type="ARBA" id="ARBA00023088"/>
    </source>
</evidence>
<evidence type="ECO:0000313" key="9">
    <source>
        <dbReference type="EMBL" id="MFD0314876.1"/>
    </source>
</evidence>
<dbReference type="PROSITE" id="PS50847">
    <property type="entry name" value="GRAM_POS_ANCHORING"/>
    <property type="match status" value="1"/>
</dbReference>
<evidence type="ECO:0000256" key="6">
    <source>
        <dbReference type="SAM" id="Phobius"/>
    </source>
</evidence>
<evidence type="ECO:0000256" key="3">
    <source>
        <dbReference type="ARBA" id="ARBA00022729"/>
    </source>
</evidence>
<keyword evidence="2" id="KW-0964">Secreted</keyword>
<sequence length="124" mass="12843">MKSFRKPAALTIAALTLAAAPTTAVAHDGTHPFANCTEAYENGHANIPETDEHYGRHLDRDGDGVGCDQPPADFVPAGSEAEPEGADLAETGGDGITLYLAVGTAVLLVGGGTVYLTARRRDPR</sequence>
<evidence type="ECO:0000313" key="10">
    <source>
        <dbReference type="Proteomes" id="UP001597023"/>
    </source>
</evidence>
<organism evidence="9 10">
    <name type="scientific">Streptomyces flavalbus</name>
    <dbReference type="NCBI Taxonomy" id="2665155"/>
    <lineage>
        <taxon>Bacteria</taxon>
        <taxon>Bacillati</taxon>
        <taxon>Actinomycetota</taxon>
        <taxon>Actinomycetes</taxon>
        <taxon>Kitasatosporales</taxon>
        <taxon>Streptomycetaceae</taxon>
        <taxon>Streptomyces</taxon>
    </lineage>
</organism>
<dbReference type="RefSeq" id="WP_381607380.1">
    <property type="nucleotide sequence ID" value="NZ_JBHTEB010000001.1"/>
</dbReference>
<keyword evidence="10" id="KW-1185">Reference proteome</keyword>
<keyword evidence="6" id="KW-0472">Membrane</keyword>
<evidence type="ECO:0000256" key="7">
    <source>
        <dbReference type="SAM" id="SignalP"/>
    </source>
</evidence>
<evidence type="ECO:0000259" key="8">
    <source>
        <dbReference type="PROSITE" id="PS50847"/>
    </source>
</evidence>
<name>A0ABW2W647_9ACTN</name>
<proteinExistence type="predicted"/>
<dbReference type="InterPro" id="IPR019931">
    <property type="entry name" value="LPXTG_anchor"/>
</dbReference>
<keyword evidence="3 7" id="KW-0732">Signal</keyword>
<keyword evidence="6" id="KW-0812">Transmembrane</keyword>
<feature type="transmembrane region" description="Helical" evidence="6">
    <location>
        <begin position="96"/>
        <end position="118"/>
    </location>
</feature>
<feature type="chain" id="PRO_5047304859" evidence="7">
    <location>
        <begin position="27"/>
        <end position="124"/>
    </location>
</feature>
<gene>
    <name evidence="9" type="ORF">ACFQZ6_11680</name>
</gene>
<dbReference type="EMBL" id="JBHTEB010000001">
    <property type="protein sequence ID" value="MFD0314876.1"/>
    <property type="molecule type" value="Genomic_DNA"/>
</dbReference>
<feature type="signal peptide" evidence="7">
    <location>
        <begin position="1"/>
        <end position="26"/>
    </location>
</feature>
<feature type="compositionally biased region" description="Basic and acidic residues" evidence="5">
    <location>
        <begin position="50"/>
        <end position="63"/>
    </location>
</feature>
<feature type="region of interest" description="Disordered" evidence="5">
    <location>
        <begin position="46"/>
        <end position="84"/>
    </location>
</feature>
<comment type="caution">
    <text evidence="9">The sequence shown here is derived from an EMBL/GenBank/DDBJ whole genome shotgun (WGS) entry which is preliminary data.</text>
</comment>
<dbReference type="Proteomes" id="UP001597023">
    <property type="component" value="Unassembled WGS sequence"/>
</dbReference>
<evidence type="ECO:0000256" key="1">
    <source>
        <dbReference type="ARBA" id="ARBA00022512"/>
    </source>
</evidence>
<keyword evidence="4" id="KW-0572">Peptidoglycan-anchor</keyword>
<keyword evidence="1" id="KW-0134">Cell wall</keyword>